<keyword evidence="1" id="KW-0812">Transmembrane</keyword>
<feature type="transmembrane region" description="Helical" evidence="1">
    <location>
        <begin position="91"/>
        <end position="112"/>
    </location>
</feature>
<comment type="caution">
    <text evidence="2">The sequence shown here is derived from an EMBL/GenBank/DDBJ whole genome shotgun (WGS) entry which is preliminary data.</text>
</comment>
<evidence type="ECO:0000313" key="3">
    <source>
        <dbReference type="Proteomes" id="UP000324065"/>
    </source>
</evidence>
<dbReference type="RefSeq" id="WP_150062882.1">
    <property type="nucleotide sequence ID" value="NZ_JACHII010000010.1"/>
</dbReference>
<sequence length="205" mass="22595">MFTFNIDRLIAAVDRCPWSAHAGLTVPNSESFHIDTPRTAKALYTDEERRRRDESPWTLVQGILAPVQFAVFLLSLYLVLDYLASGDGYAWATGSIVAKTIVLYIIMVTGAIWEKDVFGRYLFAPAFYWEDVFSMLVLALHTAYLVSLFLDLLNPTALMVLALSAYATYVINAGQFVLKLRAARLQQNAADAAPAHGASVAGAVK</sequence>
<dbReference type="Proteomes" id="UP000324065">
    <property type="component" value="Unassembled WGS sequence"/>
</dbReference>
<dbReference type="OrthoDB" id="8562352at2"/>
<dbReference type="GO" id="GO:0030494">
    <property type="term" value="P:bacteriochlorophyll biosynthetic process"/>
    <property type="evidence" value="ECO:0007669"/>
    <property type="project" value="InterPro"/>
</dbReference>
<dbReference type="NCBIfam" id="TIGR02020">
    <property type="entry name" value="BchF"/>
    <property type="match status" value="1"/>
</dbReference>
<keyword evidence="3" id="KW-1185">Reference proteome</keyword>
<dbReference type="InterPro" id="IPR009905">
    <property type="entry name" value="BCHF"/>
</dbReference>
<keyword evidence="1" id="KW-0472">Membrane</keyword>
<feature type="transmembrane region" description="Helical" evidence="1">
    <location>
        <begin position="156"/>
        <end position="178"/>
    </location>
</feature>
<evidence type="ECO:0000256" key="1">
    <source>
        <dbReference type="SAM" id="Phobius"/>
    </source>
</evidence>
<protein>
    <submittedName>
        <fullName evidence="2">2-vinyl bacteriochlorophyllide hydratase</fullName>
    </submittedName>
</protein>
<reference evidence="2 3" key="1">
    <citation type="submission" date="2019-09" db="EMBL/GenBank/DDBJ databases">
        <title>Genome sequence of Roseospira marina, one of the more divergent members of the non-sulfur purple photosynthetic bacterial family, the Rhodospirillaceae.</title>
        <authorList>
            <person name="Meyer T."/>
            <person name="Kyndt J."/>
        </authorList>
    </citation>
    <scope>NUCLEOTIDE SEQUENCE [LARGE SCALE GENOMIC DNA]</scope>
    <source>
        <strain evidence="2 3">DSM 15113</strain>
    </source>
</reference>
<dbReference type="GO" id="GO:0016836">
    <property type="term" value="F:hydro-lyase activity"/>
    <property type="evidence" value="ECO:0007669"/>
    <property type="project" value="InterPro"/>
</dbReference>
<proteinExistence type="predicted"/>
<name>A0A5M6I9R3_9PROT</name>
<dbReference type="EMBL" id="VWPJ01000012">
    <property type="protein sequence ID" value="KAA5604970.1"/>
    <property type="molecule type" value="Genomic_DNA"/>
</dbReference>
<gene>
    <name evidence="2" type="primary">bchF</name>
    <name evidence="2" type="ORF">F1188_13080</name>
</gene>
<dbReference type="GO" id="GO:0019685">
    <property type="term" value="P:photosynthesis, dark reaction"/>
    <property type="evidence" value="ECO:0007669"/>
    <property type="project" value="InterPro"/>
</dbReference>
<accession>A0A5M6I9R3</accession>
<feature type="transmembrane region" description="Helical" evidence="1">
    <location>
        <begin position="59"/>
        <end position="79"/>
    </location>
</feature>
<evidence type="ECO:0000313" key="2">
    <source>
        <dbReference type="EMBL" id="KAA5604970.1"/>
    </source>
</evidence>
<dbReference type="AlphaFoldDB" id="A0A5M6I9R3"/>
<organism evidence="2 3">
    <name type="scientific">Roseospira marina</name>
    <dbReference type="NCBI Taxonomy" id="140057"/>
    <lineage>
        <taxon>Bacteria</taxon>
        <taxon>Pseudomonadati</taxon>
        <taxon>Pseudomonadota</taxon>
        <taxon>Alphaproteobacteria</taxon>
        <taxon>Rhodospirillales</taxon>
        <taxon>Rhodospirillaceae</taxon>
        <taxon>Roseospira</taxon>
    </lineage>
</organism>
<dbReference type="Pfam" id="PF07284">
    <property type="entry name" value="BCHF"/>
    <property type="match status" value="1"/>
</dbReference>
<keyword evidence="1" id="KW-1133">Transmembrane helix</keyword>